<evidence type="ECO:0000313" key="2">
    <source>
        <dbReference type="EMBL" id="CAD8105323.1"/>
    </source>
</evidence>
<proteinExistence type="predicted"/>
<comment type="caution">
    <text evidence="2">The sequence shown here is derived from an EMBL/GenBank/DDBJ whole genome shotgun (WGS) entry which is preliminary data.</text>
</comment>
<feature type="coiled-coil region" evidence="1">
    <location>
        <begin position="280"/>
        <end position="307"/>
    </location>
</feature>
<name>A0A8S1PRQ7_PARPR</name>
<dbReference type="AlphaFoldDB" id="A0A8S1PRQ7"/>
<reference evidence="2" key="1">
    <citation type="submission" date="2021-01" db="EMBL/GenBank/DDBJ databases">
        <authorList>
            <consortium name="Genoscope - CEA"/>
            <person name="William W."/>
        </authorList>
    </citation>
    <scope>NUCLEOTIDE SEQUENCE</scope>
</reference>
<accession>A0A8S1PRQ7</accession>
<keyword evidence="1" id="KW-0175">Coiled coil</keyword>
<gene>
    <name evidence="2" type="ORF">PPRIM_AZ9-3.1.T1270014</name>
</gene>
<sequence>MFASTPKIKTYQSLLQNSLQHKPIQQPIFTELTPSTPQKYNILKNVKMLNVSSQPTENSFRSNNSKRIMTQDSPQINKENVNFRIDQSSSQIEIQLKHYMQENKKLSDLVSKLTREKQELLDQITNTNFNVIKQRVERLESVIDHQSNEIEDWKKKYKDVCQNDQSTSFIENIETSYIKENERLNQINQTYLQKIQKLEQNIKDLEYKVTDQNNQIIAYEEERIKILEQPNNVIKFNLEEYITLFEKNITNLIKIENDNQKQYDNIKEQFQYFHNKMNQMNFKTENINQLKNILNELKNNLKKQITE</sequence>
<dbReference type="OMA" id="RIMTQDS"/>
<dbReference type="EMBL" id="CAJJDM010000130">
    <property type="protein sequence ID" value="CAD8105323.1"/>
    <property type="molecule type" value="Genomic_DNA"/>
</dbReference>
<evidence type="ECO:0000256" key="1">
    <source>
        <dbReference type="SAM" id="Coils"/>
    </source>
</evidence>
<keyword evidence="3" id="KW-1185">Reference proteome</keyword>
<organism evidence="2 3">
    <name type="scientific">Paramecium primaurelia</name>
    <dbReference type="NCBI Taxonomy" id="5886"/>
    <lineage>
        <taxon>Eukaryota</taxon>
        <taxon>Sar</taxon>
        <taxon>Alveolata</taxon>
        <taxon>Ciliophora</taxon>
        <taxon>Intramacronucleata</taxon>
        <taxon>Oligohymenophorea</taxon>
        <taxon>Peniculida</taxon>
        <taxon>Parameciidae</taxon>
        <taxon>Paramecium</taxon>
    </lineage>
</organism>
<evidence type="ECO:0000313" key="3">
    <source>
        <dbReference type="Proteomes" id="UP000688137"/>
    </source>
</evidence>
<feature type="coiled-coil region" evidence="1">
    <location>
        <begin position="96"/>
        <end position="222"/>
    </location>
</feature>
<dbReference type="Proteomes" id="UP000688137">
    <property type="component" value="Unassembled WGS sequence"/>
</dbReference>
<protein>
    <submittedName>
        <fullName evidence="2">Uncharacterized protein</fullName>
    </submittedName>
</protein>